<keyword evidence="3" id="KW-1185">Reference proteome</keyword>
<dbReference type="PANTHER" id="PTHR10775">
    <property type="entry name" value="OS08G0208400 PROTEIN"/>
    <property type="match status" value="1"/>
</dbReference>
<sequence>MDQYNCVCMKYGFRHLHKVSTHTMWLQHLNEAPTDEERQCIHLARLLGECVSNILAAPGTPDSPQAFDDSVPPSVHRAENLHLPDGDRLALPSHFPDENMPDSPPHFPDENMPNSPLHPMQVEIHYEHHPCPIINLAELQEKSILWILKDTLHFITALSQVTLEDPIVKLSAESLICLHNPPHLPMSIHNPGHWHSISIYLATEHSSQETYEKVCQLMIQNFPTANVTVLSFYKVKTLIACLMGVKYVQHDMCPDSCIAFTGPYVNLEECPICGSSCWNQQHLQGASGCNKIPTKMFTTIPSGPQLQALYCNPAQAHDMHYLYEHTKQFQEITSTSLTDDFTAGWDYLSIVLDGKIQENDIVLSVSLDGAQLYESKQSDCWLYIWIILNLSPDKQYKKMHVLSGGFIPRPNKPKNLDSFLFVGMHNLSAPQSEGLHIWDSSHDTEFQANLCLLFTMADGPGLIYWDGMVGHSGKNGCCMYCPTPG</sequence>
<reference evidence="2 3" key="1">
    <citation type="submission" date="2014-04" db="EMBL/GenBank/DDBJ databases">
        <authorList>
            <consortium name="DOE Joint Genome Institute"/>
            <person name="Kuo A."/>
            <person name="Kohler A."/>
            <person name="Costa M.D."/>
            <person name="Nagy L.G."/>
            <person name="Floudas D."/>
            <person name="Copeland A."/>
            <person name="Barry K.W."/>
            <person name="Cichocki N."/>
            <person name="Veneault-Fourrey C."/>
            <person name="LaButti K."/>
            <person name="Lindquist E.A."/>
            <person name="Lipzen A."/>
            <person name="Lundell T."/>
            <person name="Morin E."/>
            <person name="Murat C."/>
            <person name="Sun H."/>
            <person name="Tunlid A."/>
            <person name="Henrissat B."/>
            <person name="Grigoriev I.V."/>
            <person name="Hibbett D.S."/>
            <person name="Martin F."/>
            <person name="Nordberg H.P."/>
            <person name="Cantor M.N."/>
            <person name="Hua S.X."/>
        </authorList>
    </citation>
    <scope>NUCLEOTIDE SEQUENCE [LARGE SCALE GENOMIC DNA]</scope>
    <source>
        <strain evidence="2 3">Marx 270</strain>
    </source>
</reference>
<dbReference type="Proteomes" id="UP000054217">
    <property type="component" value="Unassembled WGS sequence"/>
</dbReference>
<dbReference type="HOGENOM" id="CLU_007337_5_2_1"/>
<feature type="region of interest" description="Disordered" evidence="1">
    <location>
        <begin position="61"/>
        <end position="113"/>
    </location>
</feature>
<evidence type="ECO:0000313" key="3">
    <source>
        <dbReference type="Proteomes" id="UP000054217"/>
    </source>
</evidence>
<accession>A0A0C3IWT4</accession>
<dbReference type="EMBL" id="KN831989">
    <property type="protein sequence ID" value="KIO01288.1"/>
    <property type="molecule type" value="Genomic_DNA"/>
</dbReference>
<evidence type="ECO:0000256" key="1">
    <source>
        <dbReference type="SAM" id="MobiDB-lite"/>
    </source>
</evidence>
<dbReference type="InParanoid" id="A0A0C3IWT4"/>
<dbReference type="AlphaFoldDB" id="A0A0C3IWT4"/>
<proteinExistence type="predicted"/>
<protein>
    <submittedName>
        <fullName evidence="2">Uncharacterized protein</fullName>
    </submittedName>
</protein>
<organism evidence="2 3">
    <name type="scientific">Pisolithus tinctorius Marx 270</name>
    <dbReference type="NCBI Taxonomy" id="870435"/>
    <lineage>
        <taxon>Eukaryota</taxon>
        <taxon>Fungi</taxon>
        <taxon>Dikarya</taxon>
        <taxon>Basidiomycota</taxon>
        <taxon>Agaricomycotina</taxon>
        <taxon>Agaricomycetes</taxon>
        <taxon>Agaricomycetidae</taxon>
        <taxon>Boletales</taxon>
        <taxon>Sclerodermatineae</taxon>
        <taxon>Pisolithaceae</taxon>
        <taxon>Pisolithus</taxon>
    </lineage>
</organism>
<name>A0A0C3IWT4_PISTI</name>
<dbReference type="PANTHER" id="PTHR10775:SF185">
    <property type="entry name" value="OS08G0208400 PROTEIN"/>
    <property type="match status" value="1"/>
</dbReference>
<dbReference type="InterPro" id="IPR004242">
    <property type="entry name" value="Transposase_21"/>
</dbReference>
<dbReference type="STRING" id="870435.A0A0C3IWT4"/>
<reference evidence="3" key="2">
    <citation type="submission" date="2015-01" db="EMBL/GenBank/DDBJ databases">
        <title>Evolutionary Origins and Diversification of the Mycorrhizal Mutualists.</title>
        <authorList>
            <consortium name="DOE Joint Genome Institute"/>
            <consortium name="Mycorrhizal Genomics Consortium"/>
            <person name="Kohler A."/>
            <person name="Kuo A."/>
            <person name="Nagy L.G."/>
            <person name="Floudas D."/>
            <person name="Copeland A."/>
            <person name="Barry K.W."/>
            <person name="Cichocki N."/>
            <person name="Veneault-Fourrey C."/>
            <person name="LaButti K."/>
            <person name="Lindquist E.A."/>
            <person name="Lipzen A."/>
            <person name="Lundell T."/>
            <person name="Morin E."/>
            <person name="Murat C."/>
            <person name="Riley R."/>
            <person name="Ohm R."/>
            <person name="Sun H."/>
            <person name="Tunlid A."/>
            <person name="Henrissat B."/>
            <person name="Grigoriev I.V."/>
            <person name="Hibbett D.S."/>
            <person name="Martin F."/>
        </authorList>
    </citation>
    <scope>NUCLEOTIDE SEQUENCE [LARGE SCALE GENOMIC DNA]</scope>
    <source>
        <strain evidence="3">Marx 270</strain>
    </source>
</reference>
<feature type="compositionally biased region" description="Basic and acidic residues" evidence="1">
    <location>
        <begin position="76"/>
        <end position="88"/>
    </location>
</feature>
<dbReference type="Pfam" id="PF02992">
    <property type="entry name" value="Transposase_21"/>
    <property type="match status" value="1"/>
</dbReference>
<gene>
    <name evidence="2" type="ORF">M404DRAFT_150533</name>
</gene>
<dbReference type="OrthoDB" id="3261594at2759"/>
<evidence type="ECO:0000313" key="2">
    <source>
        <dbReference type="EMBL" id="KIO01288.1"/>
    </source>
</evidence>